<gene>
    <name evidence="2" type="ORF">ACFSC0_18950</name>
</gene>
<name>A0ABW4N6D0_9CAUL</name>
<evidence type="ECO:0000313" key="3">
    <source>
        <dbReference type="Proteomes" id="UP001597237"/>
    </source>
</evidence>
<proteinExistence type="predicted"/>
<dbReference type="EMBL" id="JBHUEY010000006">
    <property type="protein sequence ID" value="MFD1785486.1"/>
    <property type="molecule type" value="Genomic_DNA"/>
</dbReference>
<feature type="region of interest" description="Disordered" evidence="1">
    <location>
        <begin position="144"/>
        <end position="169"/>
    </location>
</feature>
<dbReference type="RefSeq" id="WP_377281547.1">
    <property type="nucleotide sequence ID" value="NZ_JBHRSI010000004.1"/>
</dbReference>
<keyword evidence="3" id="KW-1185">Reference proteome</keyword>
<accession>A0ABW4N6D0</accession>
<comment type="caution">
    <text evidence="2">The sequence shown here is derived from an EMBL/GenBank/DDBJ whole genome shotgun (WGS) entry which is preliminary data.</text>
</comment>
<organism evidence="2 3">
    <name type="scientific">Phenylobacterium terrae</name>
    <dbReference type="NCBI Taxonomy" id="2665495"/>
    <lineage>
        <taxon>Bacteria</taxon>
        <taxon>Pseudomonadati</taxon>
        <taxon>Pseudomonadota</taxon>
        <taxon>Alphaproteobacteria</taxon>
        <taxon>Caulobacterales</taxon>
        <taxon>Caulobacteraceae</taxon>
        <taxon>Phenylobacterium</taxon>
    </lineage>
</organism>
<reference evidence="3" key="1">
    <citation type="journal article" date="2019" name="Int. J. Syst. Evol. Microbiol.">
        <title>The Global Catalogue of Microorganisms (GCM) 10K type strain sequencing project: providing services to taxonomists for standard genome sequencing and annotation.</title>
        <authorList>
            <consortium name="The Broad Institute Genomics Platform"/>
            <consortium name="The Broad Institute Genome Sequencing Center for Infectious Disease"/>
            <person name="Wu L."/>
            <person name="Ma J."/>
        </authorList>
    </citation>
    <scope>NUCLEOTIDE SEQUENCE [LARGE SCALE GENOMIC DNA]</scope>
    <source>
        <strain evidence="3">DFY28</strain>
    </source>
</reference>
<evidence type="ECO:0000256" key="1">
    <source>
        <dbReference type="SAM" id="MobiDB-lite"/>
    </source>
</evidence>
<dbReference type="Proteomes" id="UP001597237">
    <property type="component" value="Unassembled WGS sequence"/>
</dbReference>
<sequence length="216" mass="23324">MKLERLLKDRIGSRPSSAPLTVSSEIVLVQSDLMLPDLPLKAWLDQVGPLDAVTMWFSGVLKGRVLTKIAHDIGATSDLDLREALEDEVVELAAKRLRPGGVLQIVQRGAGDMEGERQKWAAIVAGIAADHGFDVVSVTGMPYEEPPVGRQTAVNRRRGARASQDDGRAPRVRLRTRIGNARMGVVQSNTTSPVDRLDLHVSASSVTVSSSGEAMR</sequence>
<evidence type="ECO:0000313" key="2">
    <source>
        <dbReference type="EMBL" id="MFD1785486.1"/>
    </source>
</evidence>
<protein>
    <submittedName>
        <fullName evidence="2">Uncharacterized protein</fullName>
    </submittedName>
</protein>